<gene>
    <name evidence="6" type="ORF">SFUL_6126</name>
</gene>
<comment type="subcellular location">
    <subcellularLocation>
        <location evidence="1">Periplasm</location>
    </subcellularLocation>
</comment>
<dbReference type="PATRIC" id="fig|1303692.3.peg.6161"/>
<dbReference type="eggNOG" id="COG0715">
    <property type="taxonomic scope" value="Bacteria"/>
</dbReference>
<evidence type="ECO:0000256" key="1">
    <source>
        <dbReference type="ARBA" id="ARBA00004418"/>
    </source>
</evidence>
<comment type="similarity">
    <text evidence="2">Belongs to the bacterial solute-binding protein SsuA/TauA family.</text>
</comment>
<dbReference type="GO" id="GO:0042597">
    <property type="term" value="C:periplasmic space"/>
    <property type="evidence" value="ECO:0007669"/>
    <property type="project" value="UniProtKB-SubCell"/>
</dbReference>
<evidence type="ECO:0000313" key="7">
    <source>
        <dbReference type="Proteomes" id="UP000013304"/>
    </source>
</evidence>
<dbReference type="KEGG" id="sfi:SFUL_6126"/>
<dbReference type="InterPro" id="IPR006311">
    <property type="entry name" value="TAT_signal"/>
</dbReference>
<dbReference type="Proteomes" id="UP000013304">
    <property type="component" value="Chromosome"/>
</dbReference>
<dbReference type="Gene3D" id="3.40.190.10">
    <property type="entry name" value="Periplasmic binding protein-like II"/>
    <property type="match status" value="2"/>
</dbReference>
<evidence type="ECO:0000256" key="2">
    <source>
        <dbReference type="ARBA" id="ARBA00010742"/>
    </source>
</evidence>
<protein>
    <submittedName>
        <fullName evidence="6">ABC-type transporter substrate-binding protein</fullName>
    </submittedName>
</protein>
<evidence type="ECO:0000313" key="6">
    <source>
        <dbReference type="EMBL" id="AGK81009.1"/>
    </source>
</evidence>
<dbReference type="Pfam" id="PF09084">
    <property type="entry name" value="NMT1"/>
    <property type="match status" value="1"/>
</dbReference>
<evidence type="ECO:0000259" key="5">
    <source>
        <dbReference type="Pfam" id="PF09084"/>
    </source>
</evidence>
<evidence type="ECO:0000256" key="4">
    <source>
        <dbReference type="SAM" id="MobiDB-lite"/>
    </source>
</evidence>
<dbReference type="PROSITE" id="PS51318">
    <property type="entry name" value="TAT"/>
    <property type="match status" value="1"/>
</dbReference>
<feature type="domain" description="SsuA/THI5-like" evidence="5">
    <location>
        <begin position="110"/>
        <end position="220"/>
    </location>
</feature>
<feature type="region of interest" description="Disordered" evidence="4">
    <location>
        <begin position="1"/>
        <end position="20"/>
    </location>
</feature>
<dbReference type="AlphaFoldDB" id="N0D1G1"/>
<keyword evidence="3" id="KW-0732">Signal</keyword>
<reference evidence="6 7" key="1">
    <citation type="submission" date="2013-04" db="EMBL/GenBank/DDBJ databases">
        <title>Complete genome sequence of Streptomyces fulvissimus.</title>
        <authorList>
            <person name="Myronovskyi M."/>
            <person name="Tokovenko B."/>
            <person name="Manderscheid N."/>
            <person name="Petzke L."/>
            <person name="Luzhetskyy A."/>
        </authorList>
    </citation>
    <scope>NUCLEOTIDE SEQUENCE [LARGE SCALE GENOMIC DNA]</scope>
    <source>
        <strain evidence="6 7">DSM 40593</strain>
    </source>
</reference>
<dbReference type="SUPFAM" id="SSF53850">
    <property type="entry name" value="Periplasmic binding protein-like II"/>
    <property type="match status" value="1"/>
</dbReference>
<proteinExistence type="inferred from homology"/>
<name>N0D1G1_STRMI</name>
<dbReference type="HOGENOM" id="CLU_028871_2_1_11"/>
<dbReference type="InterPro" id="IPR015168">
    <property type="entry name" value="SsuA/THI5"/>
</dbReference>
<dbReference type="PANTHER" id="PTHR30024:SF47">
    <property type="entry name" value="TAURINE-BINDING PERIPLASMIC PROTEIN"/>
    <property type="match status" value="1"/>
</dbReference>
<evidence type="ECO:0000256" key="3">
    <source>
        <dbReference type="ARBA" id="ARBA00022729"/>
    </source>
</evidence>
<dbReference type="EMBL" id="CP005080">
    <property type="protein sequence ID" value="AGK81009.1"/>
    <property type="molecule type" value="Genomic_DNA"/>
</dbReference>
<dbReference type="PANTHER" id="PTHR30024">
    <property type="entry name" value="ALIPHATIC SULFONATES-BINDING PROTEIN-RELATED"/>
    <property type="match status" value="1"/>
</dbReference>
<sequence length="368" mass="39428">MSRHDANNSSAAHAETKSAMKRTVGRRSFLALATGTVLSLAACSPQVKTTASAEPAGKLPSGDPPPGTKLTVAVRQTRLQLEPAGLKKDLAFTVSEWPNLSAGPDIIQGFRAESIDLASNAGIPPIQAKAIGVDTKIVAVQVRPRPIYTFATAPGSDIASAEDFRGKKIGFSQGQAQGVVVLRALKAAGLKNSDVQLVALPSTQFLTALQSKQVDVAPLGEPALTKYLDQYAKDGAAAIKTEVVDLLTILWAPVEVLNDPAKAAAVRNFIPLWAKGLVWAWEHTDEWIDTYYVKDQGVSVADGKRIVSSLNKPQFPVSWDKAIEWEQETADLMAEGGFVPKQDVADLFDRRFEGLAAQSVPAEYRETS</sequence>
<accession>N0D1G1</accession>
<organism evidence="6 7">
    <name type="scientific">Streptomyces microflavus DSM 40593</name>
    <dbReference type="NCBI Taxonomy" id="1303692"/>
    <lineage>
        <taxon>Bacteria</taxon>
        <taxon>Bacillati</taxon>
        <taxon>Actinomycetota</taxon>
        <taxon>Actinomycetes</taxon>
        <taxon>Kitasatosporales</taxon>
        <taxon>Streptomycetaceae</taxon>
        <taxon>Streptomyces</taxon>
    </lineage>
</organism>